<dbReference type="SUPFAM" id="SSF53098">
    <property type="entry name" value="Ribonuclease H-like"/>
    <property type="match status" value="1"/>
</dbReference>
<reference evidence="2" key="1">
    <citation type="submission" date="2015-07" db="EMBL/GenBank/DDBJ databases">
        <title>MeaNS - Measles Nucleotide Surveillance Program.</title>
        <authorList>
            <person name="Tran T."/>
            <person name="Druce J."/>
        </authorList>
    </citation>
    <scope>NUCLEOTIDE SEQUENCE</scope>
    <source>
        <strain evidence="2">UCB-OBI-ISO-001</strain>
        <tissue evidence="2">Gonad</tissue>
    </source>
</reference>
<dbReference type="InterPro" id="IPR025398">
    <property type="entry name" value="DUF4371"/>
</dbReference>
<name>A0A0L8HQ56_OCTBM</name>
<dbReference type="Pfam" id="PF14291">
    <property type="entry name" value="DUF4371"/>
    <property type="match status" value="1"/>
</dbReference>
<dbReference type="PANTHER" id="PTHR45749">
    <property type="match status" value="1"/>
</dbReference>
<feature type="non-terminal residue" evidence="2">
    <location>
        <position position="1"/>
    </location>
</feature>
<evidence type="ECO:0000259" key="1">
    <source>
        <dbReference type="Pfam" id="PF14291"/>
    </source>
</evidence>
<organism evidence="2">
    <name type="scientific">Octopus bimaculoides</name>
    <name type="common">California two-spotted octopus</name>
    <dbReference type="NCBI Taxonomy" id="37653"/>
    <lineage>
        <taxon>Eukaryota</taxon>
        <taxon>Metazoa</taxon>
        <taxon>Spiralia</taxon>
        <taxon>Lophotrochozoa</taxon>
        <taxon>Mollusca</taxon>
        <taxon>Cephalopoda</taxon>
        <taxon>Coleoidea</taxon>
        <taxon>Octopodiformes</taxon>
        <taxon>Octopoda</taxon>
        <taxon>Incirrata</taxon>
        <taxon>Octopodidae</taxon>
        <taxon>Octopus</taxon>
    </lineage>
</organism>
<dbReference type="PANTHER" id="PTHR45749:SF23">
    <property type="entry name" value="ZINC FINGER MYM-TYPE PROTEIN 1-LIKE"/>
    <property type="match status" value="1"/>
</dbReference>
<dbReference type="EMBL" id="KQ417543">
    <property type="protein sequence ID" value="KOF91408.1"/>
    <property type="molecule type" value="Genomic_DNA"/>
</dbReference>
<protein>
    <recommendedName>
        <fullName evidence="1">DUF4371 domain-containing protein</fullName>
    </recommendedName>
</protein>
<evidence type="ECO:0000313" key="2">
    <source>
        <dbReference type="EMBL" id="KOF91408.1"/>
    </source>
</evidence>
<sequence>EKVNIIYLSKFMYEELIEIMGKHVKDEMVNQTNNLDIKYYSIIVDSTPDMTHADQLVIVVRYCYNGKPCERFLAFLPIENHSSTTLFNKITEFLGEHKLSLENIHGQLYNNASNMKGLEKGLQALLKNINRYADNVPCASHSLNLVGEKQCLLYLNAKFKFSYGAIER</sequence>
<accession>A0A0L8HQ56</accession>
<proteinExistence type="predicted"/>
<dbReference type="OrthoDB" id="6153491at2759"/>
<feature type="domain" description="DUF4371" evidence="1">
    <location>
        <begin position="14"/>
        <end position="118"/>
    </location>
</feature>
<dbReference type="STRING" id="37653.A0A0L8HQ56"/>
<gene>
    <name evidence="2" type="ORF">OCBIM_22008953mg</name>
</gene>
<dbReference type="AlphaFoldDB" id="A0A0L8HQ56"/>
<dbReference type="InterPro" id="IPR012337">
    <property type="entry name" value="RNaseH-like_sf"/>
</dbReference>